<organism evidence="15 16">
    <name type="scientific">Muricoccus nepalensis</name>
    <dbReference type="NCBI Taxonomy" id="1854500"/>
    <lineage>
        <taxon>Bacteria</taxon>
        <taxon>Pseudomonadati</taxon>
        <taxon>Pseudomonadota</taxon>
        <taxon>Alphaproteobacteria</taxon>
        <taxon>Acetobacterales</taxon>
        <taxon>Roseomonadaceae</taxon>
        <taxon>Muricoccus</taxon>
    </lineage>
</organism>
<dbReference type="PIRSF" id="PIRSF016636">
    <property type="entry name" value="AlgI_DltB"/>
    <property type="match status" value="1"/>
</dbReference>
<feature type="transmembrane region" description="Helical" evidence="14">
    <location>
        <begin position="310"/>
        <end position="327"/>
    </location>
</feature>
<evidence type="ECO:0000256" key="4">
    <source>
        <dbReference type="ARBA" id="ARBA00016084"/>
    </source>
</evidence>
<proteinExistence type="inferred from homology"/>
<comment type="pathway">
    <text evidence="2">Glycan biosynthesis; alginate biosynthesis.</text>
</comment>
<dbReference type="GO" id="GO:0005886">
    <property type="term" value="C:plasma membrane"/>
    <property type="evidence" value="ECO:0007669"/>
    <property type="project" value="UniProtKB-SubCell"/>
</dbReference>
<sequence length="469" mass="52763">MLFYEPLFLFVFFPAAFALTWRRRHSADRRLFVLLTASLLFYTWGEPLFVPVVLASSALDYALGPLVARRARWALALGLVANLAILVFYKYVGFLTDSLFAVLSLFGVPAVTGATLQVALPIGVSFIVFEKVTYLVDIWRGLSPPARAFRDYLTYVFFFPKLLAGPIIKYHEIDAQFHSPAPLAETSVFDGFTRFMLGVIKKVLIADSVAPMADAAFAIPSNQLSFASAWSGVLLFTVQIYVDFSAYSDMAIGLARMFGYQLSENFNRPYISCSITEFWRRWHISLTSWIREYLYIPLGGNRVGPWRRMTNLWICFLASGLWHGAAWTYVLWGAYNGLLLVLDRLVLLRLLDRMPQIIANLLTLVIVMVGWTIFRASSLPQLGAFFHAMTHPGQPGVVLHWENTTLLALAAGIAISLAPRLPYLDAVLSQVLARRSGRFMVEAFGAVLFAVALIKAVTDPFRPFLYFRF</sequence>
<keyword evidence="5 13" id="KW-1003">Cell membrane</keyword>
<keyword evidence="16" id="KW-1185">Reference proteome</keyword>
<dbReference type="AlphaFoldDB" id="A0A502FAR3"/>
<comment type="subcellular location">
    <subcellularLocation>
        <location evidence="1">Cell membrane</location>
        <topology evidence="1">Multi-pass membrane protein</topology>
    </subcellularLocation>
</comment>
<protein>
    <recommendedName>
        <fullName evidence="4">Probable alginate O-acetylase AlgI</fullName>
    </recommendedName>
    <alternativeName>
        <fullName evidence="12">Alginate biosynthesis protein AlgI</fullName>
    </alternativeName>
</protein>
<evidence type="ECO:0000256" key="10">
    <source>
        <dbReference type="ARBA" id="ARBA00023136"/>
    </source>
</evidence>
<evidence type="ECO:0000256" key="9">
    <source>
        <dbReference type="ARBA" id="ARBA00022989"/>
    </source>
</evidence>
<feature type="transmembrane region" description="Helical" evidence="14">
    <location>
        <begin position="73"/>
        <end position="92"/>
    </location>
</feature>
<feature type="transmembrane region" description="Helical" evidence="14">
    <location>
        <begin position="6"/>
        <end position="22"/>
    </location>
</feature>
<keyword evidence="8" id="KW-0016">Alginate biosynthesis</keyword>
<evidence type="ECO:0000256" key="13">
    <source>
        <dbReference type="PIRNR" id="PIRNR016636"/>
    </source>
</evidence>
<dbReference type="InterPro" id="IPR028362">
    <property type="entry name" value="AlgI"/>
</dbReference>
<evidence type="ECO:0000256" key="12">
    <source>
        <dbReference type="ARBA" id="ARBA00031030"/>
    </source>
</evidence>
<evidence type="ECO:0000256" key="11">
    <source>
        <dbReference type="ARBA" id="ARBA00023315"/>
    </source>
</evidence>
<evidence type="ECO:0000256" key="5">
    <source>
        <dbReference type="ARBA" id="ARBA00022475"/>
    </source>
</evidence>
<keyword evidence="11 13" id="KW-0012">Acyltransferase</keyword>
<feature type="transmembrane region" description="Helical" evidence="14">
    <location>
        <begin position="358"/>
        <end position="378"/>
    </location>
</feature>
<evidence type="ECO:0000256" key="3">
    <source>
        <dbReference type="ARBA" id="ARBA00010323"/>
    </source>
</evidence>
<dbReference type="PANTHER" id="PTHR13285:SF23">
    <property type="entry name" value="TEICHOIC ACID D-ALANYLTRANSFERASE"/>
    <property type="match status" value="1"/>
</dbReference>
<dbReference type="InterPro" id="IPR051085">
    <property type="entry name" value="MB_O-acyltransferase"/>
</dbReference>
<accession>A0A502FAR3</accession>
<dbReference type="OrthoDB" id="139172at2"/>
<keyword evidence="10 13" id="KW-0472">Membrane</keyword>
<evidence type="ECO:0000313" key="16">
    <source>
        <dbReference type="Proteomes" id="UP000317078"/>
    </source>
</evidence>
<name>A0A502FAR3_9PROT</name>
<evidence type="ECO:0000256" key="14">
    <source>
        <dbReference type="SAM" id="Phobius"/>
    </source>
</evidence>
<comment type="caution">
    <text evidence="15">The sequence shown here is derived from an EMBL/GenBank/DDBJ whole genome shotgun (WGS) entry which is preliminary data.</text>
</comment>
<feature type="transmembrane region" description="Helical" evidence="14">
    <location>
        <begin position="31"/>
        <end position="53"/>
    </location>
</feature>
<keyword evidence="7 14" id="KW-0812">Transmembrane</keyword>
<gene>
    <name evidence="15" type="ORF">EAH89_24660</name>
</gene>
<feature type="transmembrane region" description="Helical" evidence="14">
    <location>
        <begin position="398"/>
        <end position="418"/>
    </location>
</feature>
<evidence type="ECO:0000256" key="6">
    <source>
        <dbReference type="ARBA" id="ARBA00022679"/>
    </source>
</evidence>
<dbReference type="PANTHER" id="PTHR13285">
    <property type="entry name" value="ACYLTRANSFERASE"/>
    <property type="match status" value="1"/>
</dbReference>
<dbReference type="EMBL" id="RCZP01000040">
    <property type="protein sequence ID" value="TPG46411.1"/>
    <property type="molecule type" value="Genomic_DNA"/>
</dbReference>
<dbReference type="Proteomes" id="UP000317078">
    <property type="component" value="Unassembled WGS sequence"/>
</dbReference>
<evidence type="ECO:0000256" key="7">
    <source>
        <dbReference type="ARBA" id="ARBA00022692"/>
    </source>
</evidence>
<comment type="similarity">
    <text evidence="3 13">Belongs to the membrane-bound acyltransferase family.</text>
</comment>
<evidence type="ECO:0000313" key="15">
    <source>
        <dbReference type="EMBL" id="TPG46411.1"/>
    </source>
</evidence>
<keyword evidence="6 13" id="KW-0808">Transferase</keyword>
<feature type="transmembrane region" description="Helical" evidence="14">
    <location>
        <begin position="99"/>
        <end position="129"/>
    </location>
</feature>
<feature type="transmembrane region" description="Helical" evidence="14">
    <location>
        <begin position="439"/>
        <end position="458"/>
    </location>
</feature>
<dbReference type="GO" id="GO:0042121">
    <property type="term" value="P:alginic acid biosynthetic process"/>
    <property type="evidence" value="ECO:0007669"/>
    <property type="project" value="UniProtKB-KW"/>
</dbReference>
<dbReference type="InterPro" id="IPR024194">
    <property type="entry name" value="Ac/AlaTfrase_AlgI/DltB"/>
</dbReference>
<evidence type="ECO:0000256" key="1">
    <source>
        <dbReference type="ARBA" id="ARBA00004651"/>
    </source>
</evidence>
<evidence type="ECO:0000256" key="2">
    <source>
        <dbReference type="ARBA" id="ARBA00005182"/>
    </source>
</evidence>
<dbReference type="RefSeq" id="WP_140886393.1">
    <property type="nucleotide sequence ID" value="NZ_RCZP01000040.1"/>
</dbReference>
<reference evidence="15 16" key="1">
    <citation type="journal article" date="2019" name="Environ. Microbiol.">
        <title>Species interactions and distinct microbial communities in high Arctic permafrost affected cryosols are associated with the CH4 and CO2 gas fluxes.</title>
        <authorList>
            <person name="Altshuler I."/>
            <person name="Hamel J."/>
            <person name="Turney S."/>
            <person name="Magnuson E."/>
            <person name="Levesque R."/>
            <person name="Greer C."/>
            <person name="Whyte L.G."/>
        </authorList>
    </citation>
    <scope>NUCLEOTIDE SEQUENCE [LARGE SCALE GENOMIC DNA]</scope>
    <source>
        <strain evidence="15 16">S9.3B</strain>
    </source>
</reference>
<evidence type="ECO:0000256" key="8">
    <source>
        <dbReference type="ARBA" id="ARBA00022841"/>
    </source>
</evidence>
<keyword evidence="9 14" id="KW-1133">Transmembrane helix</keyword>
<dbReference type="Pfam" id="PF03062">
    <property type="entry name" value="MBOAT"/>
    <property type="match status" value="1"/>
</dbReference>
<dbReference type="PIRSF" id="PIRSF500217">
    <property type="entry name" value="AlgI"/>
    <property type="match status" value="1"/>
</dbReference>
<dbReference type="GO" id="GO:0016746">
    <property type="term" value="F:acyltransferase activity"/>
    <property type="evidence" value="ECO:0007669"/>
    <property type="project" value="UniProtKB-KW"/>
</dbReference>
<dbReference type="InterPro" id="IPR004299">
    <property type="entry name" value="MBOAT_fam"/>
</dbReference>